<reference evidence="2" key="2">
    <citation type="journal article" date="2023" name="IMA Fungus">
        <title>Comparative genomic study of the Penicillium genus elucidates a diverse pangenome and 15 lateral gene transfer events.</title>
        <authorList>
            <person name="Petersen C."/>
            <person name="Sorensen T."/>
            <person name="Nielsen M.R."/>
            <person name="Sondergaard T.E."/>
            <person name="Sorensen J.L."/>
            <person name="Fitzpatrick D.A."/>
            <person name="Frisvad J.C."/>
            <person name="Nielsen K.L."/>
        </authorList>
    </citation>
    <scope>NUCLEOTIDE SEQUENCE</scope>
    <source>
        <strain evidence="2">IBT 29495</strain>
    </source>
</reference>
<dbReference type="OrthoDB" id="2257100at2759"/>
<gene>
    <name evidence="2" type="ORF">N7463_000532</name>
</gene>
<dbReference type="Proteomes" id="UP001149954">
    <property type="component" value="Unassembled WGS sequence"/>
</dbReference>
<accession>A0A9X0CB61</accession>
<evidence type="ECO:0000313" key="3">
    <source>
        <dbReference type="Proteomes" id="UP001149954"/>
    </source>
</evidence>
<sequence>MLNTLDARQYHQRRVNRAYELDAELDAIKQREWDELKLRVSKLDEEANALKELLEFQNMK</sequence>
<organism evidence="2 3">
    <name type="scientific">Penicillium fimorum</name>
    <dbReference type="NCBI Taxonomy" id="1882269"/>
    <lineage>
        <taxon>Eukaryota</taxon>
        <taxon>Fungi</taxon>
        <taxon>Dikarya</taxon>
        <taxon>Ascomycota</taxon>
        <taxon>Pezizomycotina</taxon>
        <taxon>Eurotiomycetes</taxon>
        <taxon>Eurotiomycetidae</taxon>
        <taxon>Eurotiales</taxon>
        <taxon>Aspergillaceae</taxon>
        <taxon>Penicillium</taxon>
    </lineage>
</organism>
<dbReference type="AlphaFoldDB" id="A0A9X0CB61"/>
<evidence type="ECO:0000256" key="1">
    <source>
        <dbReference type="SAM" id="Coils"/>
    </source>
</evidence>
<protein>
    <submittedName>
        <fullName evidence="2">Uncharacterized protein</fullName>
    </submittedName>
</protein>
<dbReference type="EMBL" id="JAPWDS010000001">
    <property type="protein sequence ID" value="KAJ5520079.1"/>
    <property type="molecule type" value="Genomic_DNA"/>
</dbReference>
<comment type="caution">
    <text evidence="2">The sequence shown here is derived from an EMBL/GenBank/DDBJ whole genome shotgun (WGS) entry which is preliminary data.</text>
</comment>
<reference evidence="2" key="1">
    <citation type="submission" date="2022-12" db="EMBL/GenBank/DDBJ databases">
        <authorList>
            <person name="Petersen C."/>
        </authorList>
    </citation>
    <scope>NUCLEOTIDE SEQUENCE</scope>
    <source>
        <strain evidence="2">IBT 29495</strain>
    </source>
</reference>
<keyword evidence="3" id="KW-1185">Reference proteome</keyword>
<keyword evidence="1" id="KW-0175">Coiled coil</keyword>
<proteinExistence type="predicted"/>
<evidence type="ECO:0000313" key="2">
    <source>
        <dbReference type="EMBL" id="KAJ5520079.1"/>
    </source>
</evidence>
<name>A0A9X0CB61_9EURO</name>
<feature type="coiled-coil region" evidence="1">
    <location>
        <begin position="33"/>
        <end position="60"/>
    </location>
</feature>